<dbReference type="PIRSF" id="PIRSF015268">
    <property type="entry name" value="Virulence_RhuM"/>
    <property type="match status" value="1"/>
</dbReference>
<dbReference type="EMBL" id="LR738855">
    <property type="protein sequence ID" value="VZH85354.1"/>
    <property type="molecule type" value="Genomic_DNA"/>
</dbReference>
<dbReference type="AlphaFoldDB" id="A0A6I8MH26"/>
<reference evidence="1 2" key="1">
    <citation type="submission" date="2019-11" db="EMBL/GenBank/DDBJ databases">
        <authorList>
            <person name="Brisse S."/>
        </authorList>
    </citation>
    <scope>NUCLEOTIDE SEQUENCE [LARGE SCALE GENOMIC DNA]</scope>
    <source>
        <strain evidence="1">FRC0190</strain>
    </source>
</reference>
<dbReference type="PANTHER" id="PTHR35810">
    <property type="entry name" value="CYTOPLASMIC PROTEIN-RELATED"/>
    <property type="match status" value="1"/>
</dbReference>
<accession>A0A6I8MH26</accession>
<dbReference type="InterPro" id="IPR011204">
    <property type="entry name" value="Virulence_RhuM-like"/>
</dbReference>
<dbReference type="PANTHER" id="PTHR35810:SF1">
    <property type="entry name" value="CYTOPLASMIC PROTEIN"/>
    <property type="match status" value="1"/>
</dbReference>
<dbReference type="Proteomes" id="UP000423525">
    <property type="component" value="Chromosome"/>
</dbReference>
<protein>
    <submittedName>
        <fullName evidence="1">Hydroxyacid dehydrogenase</fullName>
    </submittedName>
</protein>
<name>A0A6I8MH26_9CORY</name>
<evidence type="ECO:0000313" key="2">
    <source>
        <dbReference type="Proteomes" id="UP000423525"/>
    </source>
</evidence>
<proteinExistence type="predicted"/>
<sequence length="343" mass="39788">MKTQLTNPSQIAIYTTEDGAAHVRLQLKQGTAWLTQKQMAELFDVGVSAISKHLKTIYTDGELSREATISKMENVALEQGRTVRRRIEHYNLEAILAVGYRVRGPRGSQFRKWATEVLTEYLIKGFAMDDKRLKNDGTDTHFDELLERIREIRASERQFFRKICDVIAKTSDDYEEKKSYTEVRNFFAGIQNRLHYATHHHTAAQIIFKRADHRKANAGLTTWAGEVPHKSDMMVAKNFLTDDELRRMNRLTTMFLDYAEDQAERRKTLLLKDWMAKTDAWLVFNDRDVLQGFGDRSHKQAVNKAKSEWDKYQGVIDQGVNELDMKQLEQEVKELSRGENPIA</sequence>
<organism evidence="1 2">
    <name type="scientific">Corynebacterium rouxii</name>
    <dbReference type="NCBI Taxonomy" id="2719119"/>
    <lineage>
        <taxon>Bacteria</taxon>
        <taxon>Bacillati</taxon>
        <taxon>Actinomycetota</taxon>
        <taxon>Actinomycetes</taxon>
        <taxon>Mycobacteriales</taxon>
        <taxon>Corynebacteriaceae</taxon>
        <taxon>Corynebacterium</taxon>
    </lineage>
</organism>
<gene>
    <name evidence="1" type="ORF">FRC0190_01318</name>
</gene>
<dbReference type="Pfam" id="PF13310">
    <property type="entry name" value="Virulence_RhuM"/>
    <property type="match status" value="1"/>
</dbReference>
<dbReference type="KEGG" id="crf:FRC0190_01318"/>
<evidence type="ECO:0000313" key="1">
    <source>
        <dbReference type="EMBL" id="VZH85354.1"/>
    </source>
</evidence>